<protein>
    <submittedName>
        <fullName evidence="1">Uncharacterized protein</fullName>
    </submittedName>
</protein>
<accession>A0A4P6ZI87</accession>
<evidence type="ECO:0000313" key="1">
    <source>
        <dbReference type="EMBL" id="QBO59550.1"/>
    </source>
</evidence>
<dbReference type="AlphaFoldDB" id="A0A4P6ZI87"/>
<proteinExistence type="predicted"/>
<dbReference type="EMBL" id="CP037954">
    <property type="protein sequence ID" value="QBO59550.1"/>
    <property type="molecule type" value="Genomic_DNA"/>
</dbReference>
<evidence type="ECO:0000313" key="2">
    <source>
        <dbReference type="Proteomes" id="UP000294419"/>
    </source>
</evidence>
<gene>
    <name evidence="1" type="ORF">NBC122_02749</name>
</gene>
<organism evidence="1 2">
    <name type="scientific">Chryseobacterium salivictor</name>
    <dbReference type="NCBI Taxonomy" id="2547600"/>
    <lineage>
        <taxon>Bacteria</taxon>
        <taxon>Pseudomonadati</taxon>
        <taxon>Bacteroidota</taxon>
        <taxon>Flavobacteriia</taxon>
        <taxon>Flavobacteriales</taxon>
        <taxon>Weeksellaceae</taxon>
        <taxon>Chryseobacterium group</taxon>
        <taxon>Chryseobacterium</taxon>
    </lineage>
</organism>
<sequence>MKLKINSVVDYGTLESERVNLTVVEDCNLNHYILIDTTYSGEDTISNKIRHTHWFNSQKVKKGDEVVLYTKTGKTKIEDINNGINKRYTMYWKLGNSVWNNAGDAAVLLEVTAWKTTMVSEN</sequence>
<keyword evidence="2" id="KW-1185">Reference proteome</keyword>
<dbReference type="KEGG" id="csal:NBC122_02749"/>
<name>A0A4P6ZI87_9FLAO</name>
<reference evidence="1 2" key="1">
    <citation type="submission" date="2019-03" db="EMBL/GenBank/DDBJ databases">
        <authorList>
            <person name="Kim H."/>
            <person name="Yu S.-M."/>
        </authorList>
    </citation>
    <scope>NUCLEOTIDE SEQUENCE [LARGE SCALE GENOMIC DNA]</scope>
    <source>
        <strain evidence="1 2">NBC122</strain>
    </source>
</reference>
<dbReference type="RefSeq" id="WP_133440881.1">
    <property type="nucleotide sequence ID" value="NZ_CP037954.1"/>
</dbReference>
<dbReference type="OrthoDB" id="2086912at2"/>
<dbReference type="Proteomes" id="UP000294419">
    <property type="component" value="Chromosome"/>
</dbReference>